<evidence type="ECO:0000313" key="7">
    <source>
        <dbReference type="Proteomes" id="UP000295606"/>
    </source>
</evidence>
<dbReference type="PANTHER" id="PTHR47506">
    <property type="entry name" value="TRANSCRIPTIONAL REGULATORY PROTEIN"/>
    <property type="match status" value="1"/>
</dbReference>
<protein>
    <submittedName>
        <fullName evidence="6">TetR family transcriptional regulator</fullName>
    </submittedName>
</protein>
<dbReference type="PROSITE" id="PS50977">
    <property type="entry name" value="HTH_TETR_2"/>
    <property type="match status" value="1"/>
</dbReference>
<keyword evidence="1" id="KW-0805">Transcription regulation</keyword>
<evidence type="ECO:0000256" key="4">
    <source>
        <dbReference type="PROSITE-ProRule" id="PRU00335"/>
    </source>
</evidence>
<accession>A0A4R5L3K8</accession>
<dbReference type="Gene3D" id="1.10.357.10">
    <property type="entry name" value="Tetracycline Repressor, domain 2"/>
    <property type="match status" value="1"/>
</dbReference>
<feature type="domain" description="HTH tetR-type" evidence="5">
    <location>
        <begin position="16"/>
        <end position="76"/>
    </location>
</feature>
<dbReference type="InterPro" id="IPR001647">
    <property type="entry name" value="HTH_TetR"/>
</dbReference>
<name>A0A4R5L3K8_9BURK</name>
<dbReference type="EMBL" id="SMOD01000045">
    <property type="protein sequence ID" value="TDG03165.1"/>
    <property type="molecule type" value="Genomic_DNA"/>
</dbReference>
<dbReference type="InterPro" id="IPR036271">
    <property type="entry name" value="Tet_transcr_reg_TetR-rel_C_sf"/>
</dbReference>
<evidence type="ECO:0000259" key="5">
    <source>
        <dbReference type="PROSITE" id="PS50977"/>
    </source>
</evidence>
<dbReference type="SUPFAM" id="SSF46689">
    <property type="entry name" value="Homeodomain-like"/>
    <property type="match status" value="1"/>
</dbReference>
<proteinExistence type="predicted"/>
<keyword evidence="2 4" id="KW-0238">DNA-binding</keyword>
<dbReference type="InterPro" id="IPR009057">
    <property type="entry name" value="Homeodomain-like_sf"/>
</dbReference>
<organism evidence="6 7">
    <name type="scientific">Paraburkholderia guartelaensis</name>
    <dbReference type="NCBI Taxonomy" id="2546446"/>
    <lineage>
        <taxon>Bacteria</taxon>
        <taxon>Pseudomonadati</taxon>
        <taxon>Pseudomonadota</taxon>
        <taxon>Betaproteobacteria</taxon>
        <taxon>Burkholderiales</taxon>
        <taxon>Burkholderiaceae</taxon>
        <taxon>Paraburkholderia</taxon>
    </lineage>
</organism>
<sequence length="205" mass="22902">MESKTTPARRGPKPNLHTRDDLLRAGVRLLHDSGYAATGIKEIVDAAQVPKGSFYNHFDSKEDFGGEVVDAYFERGHGELRALLTNESMPPLVRLRTYFDERIRGYRAGGYLRGCLMGNLSLEVADHSALIRERLATHFKTWAALFENCIAEAQATGAIGTRLPAPLLAQFMLNSWEGALLRMRAEQSDAPLYEFMEVVFRSVLA</sequence>
<dbReference type="InterPro" id="IPR011075">
    <property type="entry name" value="TetR_C"/>
</dbReference>
<dbReference type="RefSeq" id="WP_133188814.1">
    <property type="nucleotide sequence ID" value="NZ_SMOD01000045.1"/>
</dbReference>
<evidence type="ECO:0000313" key="6">
    <source>
        <dbReference type="EMBL" id="TDG03165.1"/>
    </source>
</evidence>
<feature type="DNA-binding region" description="H-T-H motif" evidence="4">
    <location>
        <begin position="39"/>
        <end position="58"/>
    </location>
</feature>
<dbReference type="AlphaFoldDB" id="A0A4R5L3K8"/>
<dbReference type="Pfam" id="PF00440">
    <property type="entry name" value="TetR_N"/>
    <property type="match status" value="1"/>
</dbReference>
<keyword evidence="3" id="KW-0804">Transcription</keyword>
<evidence type="ECO:0000256" key="3">
    <source>
        <dbReference type="ARBA" id="ARBA00023163"/>
    </source>
</evidence>
<dbReference type="Pfam" id="PF16925">
    <property type="entry name" value="TetR_C_13"/>
    <property type="match status" value="1"/>
</dbReference>
<dbReference type="SUPFAM" id="SSF48498">
    <property type="entry name" value="Tetracyclin repressor-like, C-terminal domain"/>
    <property type="match status" value="1"/>
</dbReference>
<evidence type="ECO:0000256" key="1">
    <source>
        <dbReference type="ARBA" id="ARBA00023015"/>
    </source>
</evidence>
<evidence type="ECO:0000256" key="2">
    <source>
        <dbReference type="ARBA" id="ARBA00023125"/>
    </source>
</evidence>
<comment type="caution">
    <text evidence="6">The sequence shown here is derived from an EMBL/GenBank/DDBJ whole genome shotgun (WGS) entry which is preliminary data.</text>
</comment>
<dbReference type="PRINTS" id="PR00455">
    <property type="entry name" value="HTHTETR"/>
</dbReference>
<dbReference type="PANTHER" id="PTHR47506:SF6">
    <property type="entry name" value="HTH-TYPE TRANSCRIPTIONAL REPRESSOR NEMR"/>
    <property type="match status" value="1"/>
</dbReference>
<dbReference type="Proteomes" id="UP000295606">
    <property type="component" value="Unassembled WGS sequence"/>
</dbReference>
<dbReference type="GO" id="GO:0003677">
    <property type="term" value="F:DNA binding"/>
    <property type="evidence" value="ECO:0007669"/>
    <property type="project" value="UniProtKB-UniRule"/>
</dbReference>
<dbReference type="OrthoDB" id="9809772at2"/>
<reference evidence="6 7" key="1">
    <citation type="submission" date="2019-03" db="EMBL/GenBank/DDBJ databases">
        <title>Paraburkholderia sp. isolated from native Mimosa gymnas in Guartela State Park, Brazil.</title>
        <authorList>
            <person name="Paulitsch F."/>
            <person name="Hungria M."/>
            <person name="Delamuta J.R.M."/>
            <person name="Ribeiro R.A."/>
            <person name="Dall'Agnol R."/>
            <person name="Silva J.S.B."/>
        </authorList>
    </citation>
    <scope>NUCLEOTIDE SEQUENCE [LARGE SCALE GENOMIC DNA]</scope>
    <source>
        <strain evidence="6 7">CNPSo 3008</strain>
    </source>
</reference>
<gene>
    <name evidence="6" type="ORF">E1N52_36045</name>
</gene>